<protein>
    <recommendedName>
        <fullName evidence="2">ADP-ribosyl cyclase/cyclic ADP-ribose hydrolase</fullName>
        <ecNumber evidence="2">3.2.2.6</ecNumber>
    </recommendedName>
</protein>
<dbReference type="Pfam" id="PF13676">
    <property type="entry name" value="TIR_2"/>
    <property type="match status" value="1"/>
</dbReference>
<name>A0A835TFQ4_CHLIN</name>
<feature type="region of interest" description="Disordered" evidence="7">
    <location>
        <begin position="1807"/>
        <end position="1839"/>
    </location>
</feature>
<feature type="region of interest" description="Disordered" evidence="7">
    <location>
        <begin position="2645"/>
        <end position="2673"/>
    </location>
</feature>
<evidence type="ECO:0000259" key="8">
    <source>
        <dbReference type="PROSITE" id="PS50105"/>
    </source>
</evidence>
<feature type="region of interest" description="Disordered" evidence="7">
    <location>
        <begin position="894"/>
        <end position="933"/>
    </location>
</feature>
<dbReference type="InterPro" id="IPR035897">
    <property type="entry name" value="Toll_tir_struct_dom_sf"/>
</dbReference>
<evidence type="ECO:0000256" key="2">
    <source>
        <dbReference type="ARBA" id="ARBA00011982"/>
    </source>
</evidence>
<feature type="compositionally biased region" description="Low complexity" evidence="7">
    <location>
        <begin position="2981"/>
        <end position="2991"/>
    </location>
</feature>
<feature type="region of interest" description="Disordered" evidence="7">
    <location>
        <begin position="976"/>
        <end position="1005"/>
    </location>
</feature>
<feature type="region of interest" description="Disordered" evidence="7">
    <location>
        <begin position="2552"/>
        <end position="2597"/>
    </location>
</feature>
<feature type="region of interest" description="Disordered" evidence="7">
    <location>
        <begin position="2893"/>
        <end position="2925"/>
    </location>
</feature>
<feature type="region of interest" description="Disordered" evidence="7">
    <location>
        <begin position="1020"/>
        <end position="1056"/>
    </location>
</feature>
<dbReference type="OrthoDB" id="9978456at2759"/>
<reference evidence="9" key="1">
    <citation type="journal article" date="2020" name="bioRxiv">
        <title>Comparative genomics of Chlamydomonas.</title>
        <authorList>
            <person name="Craig R.J."/>
            <person name="Hasan A.R."/>
            <person name="Ness R.W."/>
            <person name="Keightley P.D."/>
        </authorList>
    </citation>
    <scope>NUCLEOTIDE SEQUENCE</scope>
    <source>
        <strain evidence="9">SAG 7.73</strain>
    </source>
</reference>
<keyword evidence="4" id="KW-0391">Immunity</keyword>
<feature type="compositionally biased region" description="Gly residues" evidence="7">
    <location>
        <begin position="2026"/>
        <end position="2049"/>
    </location>
</feature>
<feature type="region of interest" description="Disordered" evidence="7">
    <location>
        <begin position="1515"/>
        <end position="1543"/>
    </location>
</feature>
<evidence type="ECO:0000256" key="1">
    <source>
        <dbReference type="ARBA" id="ARBA00008291"/>
    </source>
</evidence>
<evidence type="ECO:0000313" key="9">
    <source>
        <dbReference type="EMBL" id="KAG2442907.1"/>
    </source>
</evidence>
<feature type="compositionally biased region" description="Low complexity" evidence="7">
    <location>
        <begin position="1627"/>
        <end position="1651"/>
    </location>
</feature>
<dbReference type="InterPro" id="IPR000157">
    <property type="entry name" value="TIR_dom"/>
</dbReference>
<feature type="region of interest" description="Disordered" evidence="7">
    <location>
        <begin position="2977"/>
        <end position="3087"/>
    </location>
</feature>
<dbReference type="GO" id="GO:0061809">
    <property type="term" value="F:NAD+ nucleosidase activity, cyclic ADP-ribose generating"/>
    <property type="evidence" value="ECO:0007669"/>
    <property type="project" value="UniProtKB-EC"/>
</dbReference>
<dbReference type="SUPFAM" id="SSF47769">
    <property type="entry name" value="SAM/Pointed domain"/>
    <property type="match status" value="1"/>
</dbReference>
<gene>
    <name evidence="9" type="ORF">HXX76_002983</name>
</gene>
<feature type="compositionally biased region" description="Basic and acidic residues" evidence="7">
    <location>
        <begin position="2554"/>
        <end position="2564"/>
    </location>
</feature>
<dbReference type="InterPro" id="IPR013761">
    <property type="entry name" value="SAM/pointed_sf"/>
</dbReference>
<feature type="region of interest" description="Disordered" evidence="7">
    <location>
        <begin position="2467"/>
        <end position="2502"/>
    </location>
</feature>
<keyword evidence="10" id="KW-1185">Reference proteome</keyword>
<feature type="compositionally biased region" description="Low complexity" evidence="7">
    <location>
        <begin position="654"/>
        <end position="668"/>
    </location>
</feature>
<feature type="region of interest" description="Disordered" evidence="7">
    <location>
        <begin position="2841"/>
        <end position="2875"/>
    </location>
</feature>
<comment type="catalytic activity">
    <reaction evidence="6">
        <text>NAD(+) + H2O = ADP-D-ribose + nicotinamide + H(+)</text>
        <dbReference type="Rhea" id="RHEA:16301"/>
        <dbReference type="ChEBI" id="CHEBI:15377"/>
        <dbReference type="ChEBI" id="CHEBI:15378"/>
        <dbReference type="ChEBI" id="CHEBI:17154"/>
        <dbReference type="ChEBI" id="CHEBI:57540"/>
        <dbReference type="ChEBI" id="CHEBI:57967"/>
        <dbReference type="EC" id="3.2.2.6"/>
    </reaction>
    <physiologicalReaction direction="left-to-right" evidence="6">
        <dbReference type="Rhea" id="RHEA:16302"/>
    </physiologicalReaction>
</comment>
<dbReference type="InterPro" id="IPR000225">
    <property type="entry name" value="Armadillo"/>
</dbReference>
<dbReference type="InterPro" id="IPR016024">
    <property type="entry name" value="ARM-type_fold"/>
</dbReference>
<dbReference type="EMBL" id="JAEHOC010000004">
    <property type="protein sequence ID" value="KAG2442907.1"/>
    <property type="molecule type" value="Genomic_DNA"/>
</dbReference>
<feature type="domain" description="SAM" evidence="8">
    <location>
        <begin position="3158"/>
        <end position="3233"/>
    </location>
</feature>
<feature type="region of interest" description="Disordered" evidence="7">
    <location>
        <begin position="1617"/>
        <end position="1659"/>
    </location>
</feature>
<feature type="compositionally biased region" description="Acidic residues" evidence="7">
    <location>
        <begin position="3060"/>
        <end position="3075"/>
    </location>
</feature>
<feature type="compositionally biased region" description="Basic residues" evidence="7">
    <location>
        <begin position="452"/>
        <end position="465"/>
    </location>
</feature>
<evidence type="ECO:0000256" key="6">
    <source>
        <dbReference type="ARBA" id="ARBA00047304"/>
    </source>
</evidence>
<dbReference type="InterPro" id="IPR011989">
    <property type="entry name" value="ARM-like"/>
</dbReference>
<comment type="similarity">
    <text evidence="1">Belongs to the SARM1 family.</text>
</comment>
<dbReference type="PROSITE" id="PS50105">
    <property type="entry name" value="SAM_DOMAIN"/>
    <property type="match status" value="1"/>
</dbReference>
<evidence type="ECO:0000256" key="4">
    <source>
        <dbReference type="ARBA" id="ARBA00022859"/>
    </source>
</evidence>
<evidence type="ECO:0000256" key="3">
    <source>
        <dbReference type="ARBA" id="ARBA00022588"/>
    </source>
</evidence>
<dbReference type="GO" id="GO:0007165">
    <property type="term" value="P:signal transduction"/>
    <property type="evidence" value="ECO:0007669"/>
    <property type="project" value="InterPro"/>
</dbReference>
<feature type="compositionally biased region" description="Low complexity" evidence="7">
    <location>
        <begin position="2276"/>
        <end position="2294"/>
    </location>
</feature>
<feature type="compositionally biased region" description="Gly residues" evidence="7">
    <location>
        <begin position="1214"/>
        <end position="1229"/>
    </location>
</feature>
<feature type="region of interest" description="Disordered" evidence="7">
    <location>
        <begin position="2002"/>
        <end position="2103"/>
    </location>
</feature>
<feature type="region of interest" description="Disordered" evidence="7">
    <location>
        <begin position="1713"/>
        <end position="1761"/>
    </location>
</feature>
<feature type="region of interest" description="Disordered" evidence="7">
    <location>
        <begin position="2349"/>
        <end position="2407"/>
    </location>
</feature>
<dbReference type="GO" id="GO:0045087">
    <property type="term" value="P:innate immune response"/>
    <property type="evidence" value="ECO:0007669"/>
    <property type="project" value="UniProtKB-KW"/>
</dbReference>
<accession>A0A835TFQ4</accession>
<dbReference type="PANTHER" id="PTHR46270:SF2">
    <property type="entry name" value="TIR DOMAIN-CONTAINING PROTEIN"/>
    <property type="match status" value="1"/>
</dbReference>
<feature type="compositionally biased region" description="Low complexity" evidence="7">
    <location>
        <begin position="1515"/>
        <end position="1524"/>
    </location>
</feature>
<evidence type="ECO:0000313" key="10">
    <source>
        <dbReference type="Proteomes" id="UP000650467"/>
    </source>
</evidence>
<dbReference type="SUPFAM" id="SSF48371">
    <property type="entry name" value="ARM repeat"/>
    <property type="match status" value="1"/>
</dbReference>
<keyword evidence="3" id="KW-0399">Innate immunity</keyword>
<feature type="compositionally biased region" description="Gly residues" evidence="7">
    <location>
        <begin position="918"/>
        <end position="931"/>
    </location>
</feature>
<feature type="compositionally biased region" description="Low complexity" evidence="7">
    <location>
        <begin position="675"/>
        <end position="690"/>
    </location>
</feature>
<feature type="compositionally biased region" description="Low complexity" evidence="7">
    <location>
        <begin position="979"/>
        <end position="998"/>
    </location>
</feature>
<feature type="compositionally biased region" description="Low complexity" evidence="7">
    <location>
        <begin position="2002"/>
        <end position="2020"/>
    </location>
</feature>
<comment type="caution">
    <text evidence="9">The sequence shown here is derived from an EMBL/GenBank/DDBJ whole genome shotgun (WGS) entry which is preliminary data.</text>
</comment>
<feature type="region of interest" description="Disordered" evidence="7">
    <location>
        <begin position="1207"/>
        <end position="1229"/>
    </location>
</feature>
<feature type="region of interest" description="Disordered" evidence="7">
    <location>
        <begin position="2126"/>
        <end position="2182"/>
    </location>
</feature>
<feature type="region of interest" description="Disordered" evidence="7">
    <location>
        <begin position="1455"/>
        <end position="1494"/>
    </location>
</feature>
<dbReference type="PANTHER" id="PTHR46270">
    <property type="entry name" value="ARMADILLO-TYPE FOLD-RELATED"/>
    <property type="match status" value="1"/>
</dbReference>
<feature type="region of interest" description="Disordered" evidence="7">
    <location>
        <begin position="432"/>
        <end position="524"/>
    </location>
</feature>
<feature type="compositionally biased region" description="Basic and acidic residues" evidence="7">
    <location>
        <begin position="3010"/>
        <end position="3027"/>
    </location>
</feature>
<feature type="region of interest" description="Disordered" evidence="7">
    <location>
        <begin position="1575"/>
        <end position="1605"/>
    </location>
</feature>
<feature type="compositionally biased region" description="Gly residues" evidence="7">
    <location>
        <begin position="2842"/>
        <end position="2851"/>
    </location>
</feature>
<organism evidence="9 10">
    <name type="scientific">Chlamydomonas incerta</name>
    <dbReference type="NCBI Taxonomy" id="51695"/>
    <lineage>
        <taxon>Eukaryota</taxon>
        <taxon>Viridiplantae</taxon>
        <taxon>Chlorophyta</taxon>
        <taxon>core chlorophytes</taxon>
        <taxon>Chlorophyceae</taxon>
        <taxon>CS clade</taxon>
        <taxon>Chlamydomonadales</taxon>
        <taxon>Chlamydomonadaceae</taxon>
        <taxon>Chlamydomonas</taxon>
    </lineage>
</organism>
<feature type="region of interest" description="Disordered" evidence="7">
    <location>
        <begin position="2266"/>
        <end position="2294"/>
    </location>
</feature>
<feature type="compositionally biased region" description="Basic residues" evidence="7">
    <location>
        <begin position="1809"/>
        <end position="1834"/>
    </location>
</feature>
<feature type="region of interest" description="Disordered" evidence="7">
    <location>
        <begin position="3121"/>
        <end position="3146"/>
    </location>
</feature>
<feature type="region of interest" description="Disordered" evidence="7">
    <location>
        <begin position="150"/>
        <end position="204"/>
    </location>
</feature>
<feature type="compositionally biased region" description="Low complexity" evidence="7">
    <location>
        <begin position="1455"/>
        <end position="1465"/>
    </location>
</feature>
<dbReference type="Gene3D" id="1.10.150.50">
    <property type="entry name" value="Transcription Factor, Ets-1"/>
    <property type="match status" value="1"/>
</dbReference>
<feature type="compositionally biased region" description="Basic residues" evidence="7">
    <location>
        <begin position="1020"/>
        <end position="1034"/>
    </location>
</feature>
<feature type="compositionally biased region" description="Pro residues" evidence="7">
    <location>
        <begin position="2390"/>
        <end position="2399"/>
    </location>
</feature>
<dbReference type="Gene3D" id="1.25.10.10">
    <property type="entry name" value="Leucine-rich Repeat Variant"/>
    <property type="match status" value="2"/>
</dbReference>
<dbReference type="InterPro" id="IPR001660">
    <property type="entry name" value="SAM"/>
</dbReference>
<sequence length="3233" mass="323118">MASAEGAPVVETVEEASAAVAIRDALATAIDSASPHVRQFQAELCDSGALRQLYDLAVQRQPIAFEALRLLAYRNRIGVQQMVNLGAIELLEQILVREAHSGAASLALQAAALQLLTSLLAFNLEIHSTVMHTKLVKRLVQLCRPDGHVHGQSMDGRPHDAAGTAAASGAVALGPGTPGAGSSSGSPDTEGAVGKDGGERAGGRGYGLEGQDRGAGKQVTMHPDAPIILSSEQQSMAACAAAALRNLCHQIGNHPGLLAAGAALELAAVMQREPDPYRRINATMAVALLVGHEEQHPLLRMDEAGMREMLTVLSCACARVMCHGYFWTCWKVCQALARLSANEDNKPILTREGGVGVLAGVLCAEEHARKAITVKYCVEALWNLAFYEPAREQILANPALVAAICAARQSGLDLVREVARGCLFTLGVNENGQRRAPHVPNGEAAGAAGAGHHGHHGGHGGHGGHAHGQPGGSSYEASAYLGSDGNQQAYGHSHGHGHGNQHQQYQGPPSGGPHPGPLRRSISAQQEAMAAAAAQAAPGAGTDGGAWQASAWHVPSAVHGRIDEDGVTLPPALEMAMSSVCSSIIAGAPHHVTETGGVHGPPPQPHVTSQPLPTGDARSRRVSLSARPPQAEAWTGSAGGAGPMPPLSPRGTRQSQAAAFSQQPQSQARPKLQRTGSSTSSRTSTMTNGPAAGGGAAAGAALSPPYSSSLYAIAPSNHAGGGLHGHGHSQSLAQLSTASSTTVAAGGGAAGPTAHIMISYEWGSQQKALLIKEALERRGLVTWMDIEKMSGSTLEAMALAVEGAAAVLLCISKRYKESQACRAEAEYAYQQRKRIIPIMMERGYRPTGWLGILIGTKLYFDCSERRLIPERMGALERELGPLARQCRRHATSSLSAHVSANAGGGGGGPGSVMSMRTAGGGGGGSGGGGVVGRRSRRTSITMASPPASVVGVQQQLHYTPQQLQQHAVSLAYQNPAHGSATSLPQSSYSSQGPGPTSSHISLPLPHHAWGSQVSLHSVKNARSHAQHLHQHPGQHAHGGAHAGHHHPHPHHHKVHHVQFAEAANPQARDGPAAAAAAAAALQGRGGARESLARGLSPHIPEDSSLTELDLCMGAAHSPRPQPPRGTRGRMSLEMPRTQVGAFGAGVAPTGAAGGPWNANVSSFRSLRAGTGAELEPWSEDTTAPSSQPIPPPLAAFEASPAAMAAAYASAPPRSGGGNTRHSGGGGGIGGEAAGGGLGVVGVGGLRVSAGRGHGNSESQVVSGEIGGWQDTCSEATAEQEWHDPMRDPLALPPLPPLEEEAAARRPLALPSGSAAAMAGRATEVLGVGSMSKAAGRPAVGVSAEGPEVETVGLDAVGRGTGETPAKPAQAPALDSAAAEGTLWEARAQPEQRSPLRLLLQQHQARLAAEDAAAAAAASATGAGRHHAGTMSECSSNADLAALAAAATAACVDGSSAAGSSVRSSRPPTPPSGAAHGSQAQLFQDQAAASQSASVNSHNFLDSHLAELRDAHSSAAASGNAAGNGAWQGTAGTDEGRGPASPRLKRSLDFGVLASAQTEVTSQPFIRRSALYDSWEEDVTQPPPPPPPQLQPPKPQPQESQARALAPASPGLYATAAAVPTQQEAKRSASAAPASAPAATATAEVAAGPAATGVKDDSASPLLMVTLSSMPSNLSDDMLLPGLPRAFDDAGASPQLSAMSAGAAMAAAHADVDAAAPESGGSLTDREPSPEPVHEVEADRGGGEGEGAGSGPEAGAPRDIVGKWRSMPGTPCGTPYASSLGSAGSYASPNNSVTSAQGICLSNLVAAASHPHHPHSAHSQHHHTSGAHDHSHSHHRGDSAPRLLDANFASEGSSAGGAPGLSAAAAAAAAYLVEPESGNDDMSSIEPSPQVRLRLPHRLASVETELDSGQQSGSGQDPSVDGGRGGAGRPGVIARRQVSAPHPTAAAGLRHVGTSNSLTAASECAASDYPCSGHGVGYAGAPSDVDSVALGTDTDVFLGSGPSVSAGTAGAAAATGSGPSSRMRRQGSGGLDGASGAGAGGGSSGAGAGGLHKRSRSRLALCSAAAEEAEEAEELEEMEEEDSGADAESSDAAEVAPDVSALMPGPGLSAEALAAAQEASRARRALLRREKGRVLPSVSGGTGRRGDSGAANDDAEEGEESGMVRQKASGSCESLEPDGSLPSEINGDLLGLASAWGRDATEQFVHVLGSGPLPAPQQDVAASEADGVAGIGGATPAPAASVFTTAAATASAPSSVASSQQLPVLGPTALSSGVGSGRHSPSAHSHSSALGPVRSGPGGVSVGAADIAVAFGSVMPTAQSGRMSSEGQRSLSLMSSENITASWLARLSPAPRHAASPGQGQGQRAAPSDSGTSGVASSTSLSALAAAAGSLPPPSVPHSQPPSQAASGAVPIVAAPAATAGTQAAGAAAPAATAAAAPTAPAAYVRTPLLASLLRPVTAVLASVVGGNRSGASMGRSNSGSGKKGSRAASLTVDGAAQAAGRGSSVDSMRVNVGDAAAGAGNRTSAVTLGFVDEVPSGRASAARGSIEAHPVMFDSDHHDSHHNTGEAGSASPADTAHGELSNSGAAPGASQRRRTTASMENGALGAFGSPCLEGAGSASLGYMALAATAALNRSTRTSFAAAATAGSAPGDAGSLAQQQQPTEAAGTVAAAPQGRPSLSLPQVNAVFVASAASQHSVTAAGVVSPFAAASTSRAERHSLDKLSVVAAAGSVSMPAADGAPSVPAAGPAAAAPQSALAAAKWKALSWARGSPAVAEAAAAAVTVAARGAGPNALAVAMASAASGVDGDADDLVGERLAMLLDGSGRRSLALERRPAGYDINGDDGGAAGRGGAPTRFGRAVGTPGSAYGHGPAAQSSRRSVDVPWAVWRSGTAAAPQLQQQAGGGGAAAGNSRRGPEYPVLDDGEASQSDVMLEQAADGLAAAQQALLQQGSAWRGAAGAPPAPGMLAAMRANSHRSMLSNGSAGAASASAGWQRHSRPPSVLGGAGATGGRHEGEDEFRDAVDDGAGHGRPLIVIGGSSANQGPDDAGDDATGELAAELLGEEEQDGEDDHDGDGDERGREYDGYDGYDEFYDGEDVGFGTPGRPRVSGEGALGYGELGGAGSGGLRSHEMGGGEHHGGEGEEAVDVPSSTSMLVEKWGGAQVRDWLVRVGHGELADGFEEQGITGRALCGLIRVMKGGGGAAVVRDMLRDELGVRGLAVQLELLEELHKLFD</sequence>
<keyword evidence="5" id="KW-0520">NAD</keyword>
<evidence type="ECO:0000256" key="5">
    <source>
        <dbReference type="ARBA" id="ARBA00023027"/>
    </source>
</evidence>
<dbReference type="SMART" id="SM00185">
    <property type="entry name" value="ARM"/>
    <property type="match status" value="2"/>
</dbReference>
<feature type="compositionally biased region" description="Low complexity" evidence="7">
    <location>
        <begin position="2369"/>
        <end position="2389"/>
    </location>
</feature>
<proteinExistence type="inferred from homology"/>
<feature type="compositionally biased region" description="Basic and acidic residues" evidence="7">
    <location>
        <begin position="3127"/>
        <end position="3140"/>
    </location>
</feature>
<feature type="compositionally biased region" description="Low complexity" evidence="7">
    <location>
        <begin position="161"/>
        <end position="187"/>
    </location>
</feature>
<dbReference type="Proteomes" id="UP000650467">
    <property type="component" value="Unassembled WGS sequence"/>
</dbReference>
<feature type="compositionally biased region" description="Basic and acidic residues" evidence="7">
    <location>
        <begin position="1723"/>
        <end position="1742"/>
    </location>
</feature>
<feature type="compositionally biased region" description="Basic residues" evidence="7">
    <location>
        <begin position="1042"/>
        <end position="1056"/>
    </location>
</feature>
<feature type="region of interest" description="Disordered" evidence="7">
    <location>
        <begin position="1903"/>
        <end position="1930"/>
    </location>
</feature>
<dbReference type="SUPFAM" id="SSF52200">
    <property type="entry name" value="Toll/Interleukin receptor TIR domain"/>
    <property type="match status" value="1"/>
</dbReference>
<dbReference type="Gene3D" id="3.40.50.10140">
    <property type="entry name" value="Toll/interleukin-1 receptor homology (TIR) domain"/>
    <property type="match status" value="1"/>
</dbReference>
<evidence type="ECO:0000256" key="7">
    <source>
        <dbReference type="SAM" id="MobiDB-lite"/>
    </source>
</evidence>
<dbReference type="EC" id="3.2.2.6" evidence="2"/>
<feature type="compositionally biased region" description="Low complexity" evidence="7">
    <location>
        <begin position="1477"/>
        <end position="1494"/>
    </location>
</feature>
<feature type="compositionally biased region" description="Acidic residues" evidence="7">
    <location>
        <begin position="2066"/>
        <end position="2090"/>
    </location>
</feature>
<feature type="region of interest" description="Disordered" evidence="7">
    <location>
        <begin position="591"/>
        <end position="700"/>
    </location>
</feature>
<feature type="compositionally biased region" description="Pro residues" evidence="7">
    <location>
        <begin position="1580"/>
        <end position="1595"/>
    </location>
</feature>
<feature type="compositionally biased region" description="Low complexity" evidence="7">
    <location>
        <begin position="1906"/>
        <end position="1920"/>
    </location>
</feature>
<feature type="compositionally biased region" description="Low complexity" evidence="7">
    <location>
        <begin position="2645"/>
        <end position="2654"/>
    </location>
</feature>